<dbReference type="InterPro" id="IPR029045">
    <property type="entry name" value="ClpP/crotonase-like_dom_sf"/>
</dbReference>
<dbReference type="EMBL" id="LR797481">
    <property type="protein sequence ID" value="CAB4219543.1"/>
    <property type="molecule type" value="Genomic_DNA"/>
</dbReference>
<dbReference type="CDD" id="cd07016">
    <property type="entry name" value="S14_ClpP_1"/>
    <property type="match status" value="1"/>
</dbReference>
<protein>
    <submittedName>
        <fullName evidence="2">S14_ClpP_1 domain containing protein</fullName>
    </submittedName>
</protein>
<gene>
    <name evidence="2" type="ORF">UFOVP1615_29</name>
</gene>
<dbReference type="InterPro" id="IPR023562">
    <property type="entry name" value="ClpP/TepA"/>
</dbReference>
<dbReference type="PANTHER" id="PTHR10381">
    <property type="entry name" value="ATP-DEPENDENT CLP PROTEASE PROTEOLYTIC SUBUNIT"/>
    <property type="match status" value="1"/>
</dbReference>
<proteinExistence type="inferred from homology"/>
<evidence type="ECO:0000256" key="1">
    <source>
        <dbReference type="ARBA" id="ARBA00007039"/>
    </source>
</evidence>
<name>A0A6J5SVL3_9CAUD</name>
<dbReference type="SUPFAM" id="SSF52096">
    <property type="entry name" value="ClpP/crotonase"/>
    <property type="match status" value="1"/>
</dbReference>
<accession>A0A6J5SVL3</accession>
<dbReference type="GO" id="GO:0051117">
    <property type="term" value="F:ATPase binding"/>
    <property type="evidence" value="ECO:0007669"/>
    <property type="project" value="TreeGrafter"/>
</dbReference>
<dbReference type="Gene3D" id="3.90.226.10">
    <property type="entry name" value="2-enoyl-CoA Hydratase, Chain A, domain 1"/>
    <property type="match status" value="1"/>
</dbReference>
<dbReference type="PRINTS" id="PR00127">
    <property type="entry name" value="CLPPROTEASEP"/>
</dbReference>
<dbReference type="NCBIfam" id="NF045542">
    <property type="entry name" value="Clp_rel_HeadMat"/>
    <property type="match status" value="1"/>
</dbReference>
<dbReference type="Pfam" id="PF00574">
    <property type="entry name" value="CLP_protease"/>
    <property type="match status" value="1"/>
</dbReference>
<dbReference type="InterPro" id="IPR001907">
    <property type="entry name" value="ClpP"/>
</dbReference>
<dbReference type="GO" id="GO:0004252">
    <property type="term" value="F:serine-type endopeptidase activity"/>
    <property type="evidence" value="ECO:0007669"/>
    <property type="project" value="InterPro"/>
</dbReference>
<evidence type="ECO:0000313" key="2">
    <source>
        <dbReference type="EMBL" id="CAB4219543.1"/>
    </source>
</evidence>
<dbReference type="GO" id="GO:0006515">
    <property type="term" value="P:protein quality control for misfolded or incompletely synthesized proteins"/>
    <property type="evidence" value="ECO:0007669"/>
    <property type="project" value="TreeGrafter"/>
</dbReference>
<reference evidence="2" key="1">
    <citation type="submission" date="2020-05" db="EMBL/GenBank/DDBJ databases">
        <authorList>
            <person name="Chiriac C."/>
            <person name="Salcher M."/>
            <person name="Ghai R."/>
            <person name="Kavagutti S V."/>
        </authorList>
    </citation>
    <scope>NUCLEOTIDE SEQUENCE</scope>
</reference>
<sequence>MQMTIYNLLIDNEIGADGITADFVRGEIAKAKAKGASEIRVIMNSPGGSVYEGYSIYNALKSAGIKVNTFVTGQCASIATLIACAGDSITTSPVSQWMFHKPSGGAQGNATDLISQAEALQQIEETMAEVYASKMGKDIAEGLALMSKGDFYIKPNDLATIGFVNTIATPPSAFIKNKIEMTKNEKEAKGILSRLFKALAADEPTAGSIMLQDGSTELYFEGEEIASGVVLFTDPEMTTTAPEGDHVLADGKIVTLDAAGAIVRVAEIEASVEEQVAEAVATALAEAEAKHAEAIASIEAKQAEAMTAVKADVVALSKLVLSDSKKPAPAPVAVKAEPVAKNGLEAQAEAMKKQFGIK</sequence>
<comment type="similarity">
    <text evidence="1">Belongs to the peptidase S14 family.</text>
</comment>
<dbReference type="GO" id="GO:0004176">
    <property type="term" value="F:ATP-dependent peptidase activity"/>
    <property type="evidence" value="ECO:0007669"/>
    <property type="project" value="InterPro"/>
</dbReference>
<organism evidence="2">
    <name type="scientific">uncultured Caudovirales phage</name>
    <dbReference type="NCBI Taxonomy" id="2100421"/>
    <lineage>
        <taxon>Viruses</taxon>
        <taxon>Duplodnaviria</taxon>
        <taxon>Heunggongvirae</taxon>
        <taxon>Uroviricota</taxon>
        <taxon>Caudoviricetes</taxon>
        <taxon>Peduoviridae</taxon>
        <taxon>Maltschvirus</taxon>
        <taxon>Maltschvirus maltsch</taxon>
    </lineage>
</organism>
<dbReference type="PANTHER" id="PTHR10381:SF11">
    <property type="entry name" value="ATP-DEPENDENT CLP PROTEASE PROTEOLYTIC SUBUNIT, MITOCHONDRIAL"/>
    <property type="match status" value="1"/>
</dbReference>
<dbReference type="GO" id="GO:0009368">
    <property type="term" value="C:endopeptidase Clp complex"/>
    <property type="evidence" value="ECO:0007669"/>
    <property type="project" value="TreeGrafter"/>
</dbReference>